<feature type="region of interest" description="Disordered" evidence="1">
    <location>
        <begin position="27"/>
        <end position="54"/>
    </location>
</feature>
<proteinExistence type="predicted"/>
<name>N6UYQ4_9HYPH</name>
<evidence type="ECO:0000313" key="3">
    <source>
        <dbReference type="EMBL" id="ENN83972.1"/>
    </source>
</evidence>
<comment type="caution">
    <text evidence="3">The sequence shown here is derived from an EMBL/GenBank/DDBJ whole genome shotgun (WGS) entry which is preliminary data.</text>
</comment>
<dbReference type="Proteomes" id="UP000012429">
    <property type="component" value="Unassembled WGS sequence"/>
</dbReference>
<protein>
    <recommendedName>
        <fullName evidence="5">Secreted protein</fullName>
    </recommendedName>
</protein>
<keyword evidence="4" id="KW-1185">Reference proteome</keyword>
<feature type="region of interest" description="Disordered" evidence="1">
    <location>
        <begin position="71"/>
        <end position="93"/>
    </location>
</feature>
<gene>
    <name evidence="3" type="ORF">RHSP_82494</name>
</gene>
<organism evidence="3 4">
    <name type="scientific">Rhizobium freirei PRF 81</name>
    <dbReference type="NCBI Taxonomy" id="363754"/>
    <lineage>
        <taxon>Bacteria</taxon>
        <taxon>Pseudomonadati</taxon>
        <taxon>Pseudomonadota</taxon>
        <taxon>Alphaproteobacteria</taxon>
        <taxon>Hyphomicrobiales</taxon>
        <taxon>Rhizobiaceae</taxon>
        <taxon>Rhizobium/Agrobacterium group</taxon>
        <taxon>Rhizobium</taxon>
    </lineage>
</organism>
<evidence type="ECO:0000313" key="4">
    <source>
        <dbReference type="Proteomes" id="UP000012429"/>
    </source>
</evidence>
<dbReference type="AntiFam" id="ANF00062">
    <property type="entry name" value="Shadow ORF (opposite ABC transporter protein)"/>
</dbReference>
<evidence type="ECO:0000256" key="2">
    <source>
        <dbReference type="SAM" id="SignalP"/>
    </source>
</evidence>
<evidence type="ECO:0000256" key="1">
    <source>
        <dbReference type="SAM" id="MobiDB-lite"/>
    </source>
</evidence>
<dbReference type="EMBL" id="AQHN01000090">
    <property type="protein sequence ID" value="ENN83972.1"/>
    <property type="molecule type" value="Genomic_DNA"/>
</dbReference>
<accession>N6UYQ4</accession>
<feature type="compositionally biased region" description="Low complexity" evidence="1">
    <location>
        <begin position="29"/>
        <end position="54"/>
    </location>
</feature>
<feature type="signal peptide" evidence="2">
    <location>
        <begin position="1"/>
        <end position="23"/>
    </location>
</feature>
<reference evidence="3 4" key="1">
    <citation type="journal article" date="2012" name="BMC Genomics">
        <title>Genomic basis of broad host range and environmental adaptability of Rhizobium tropici CIAT 899 and Rhizobium sp. PRF 81 which are used in inoculants for common bean (Phaseolus vulgaris L.).</title>
        <authorList>
            <person name="Ormeno-Orrillo E."/>
            <person name="Menna P."/>
            <person name="Almeida L.G."/>
            <person name="Ollero F.J."/>
            <person name="Nicolas M.F."/>
            <person name="Pains Rodrigues E."/>
            <person name="Shigueyoshi Nakatani A."/>
            <person name="Silva Batista J.S."/>
            <person name="Oliveira Chueire L.M."/>
            <person name="Souza R.C."/>
            <person name="Ribeiro Vasconcelos A.T."/>
            <person name="Megias M."/>
            <person name="Hungria M."/>
            <person name="Martinez-Romero E."/>
        </authorList>
    </citation>
    <scope>NUCLEOTIDE SEQUENCE [LARGE SCALE GENOMIC DNA]</scope>
    <source>
        <strain evidence="3 4">PRF 81</strain>
    </source>
</reference>
<evidence type="ECO:0008006" key="5">
    <source>
        <dbReference type="Google" id="ProtNLM"/>
    </source>
</evidence>
<sequence length="117" mass="12561">MSWVTRMTVVPNCFWMASRSSCALPRMTGSSAPKGSSISSTSGSAARARATPTRCCWPPESWLGYLAAKVPGSRRKRSRSSSTRRSMRAFSQPSSSGTVAIFCATVRCGNRPCPCMA</sequence>
<keyword evidence="2" id="KW-0732">Signal</keyword>
<dbReference type="AlphaFoldDB" id="N6UYQ4"/>
<feature type="compositionally biased region" description="Low complexity" evidence="1">
    <location>
        <begin position="80"/>
        <end position="91"/>
    </location>
</feature>
<feature type="chain" id="PRO_5004126565" description="Secreted protein" evidence="2">
    <location>
        <begin position="24"/>
        <end position="117"/>
    </location>
</feature>